<keyword evidence="3" id="KW-1185">Reference proteome</keyword>
<feature type="compositionally biased region" description="Basic and acidic residues" evidence="1">
    <location>
        <begin position="313"/>
        <end position="323"/>
    </location>
</feature>
<organism evidence="2 3">
    <name type="scientific">Vitrella brassicaformis (strain CCMP3155)</name>
    <dbReference type="NCBI Taxonomy" id="1169540"/>
    <lineage>
        <taxon>Eukaryota</taxon>
        <taxon>Sar</taxon>
        <taxon>Alveolata</taxon>
        <taxon>Colpodellida</taxon>
        <taxon>Vitrellaceae</taxon>
        <taxon>Vitrella</taxon>
    </lineage>
</organism>
<dbReference type="AlphaFoldDB" id="A0A0G4G0B3"/>
<dbReference type="PhylomeDB" id="A0A0G4G0B3"/>
<proteinExistence type="predicted"/>
<feature type="region of interest" description="Disordered" evidence="1">
    <location>
        <begin position="114"/>
        <end position="178"/>
    </location>
</feature>
<reference evidence="2 3" key="1">
    <citation type="submission" date="2014-11" db="EMBL/GenBank/DDBJ databases">
        <authorList>
            <person name="Zhu J."/>
            <person name="Qi W."/>
            <person name="Song R."/>
        </authorList>
    </citation>
    <scope>NUCLEOTIDE SEQUENCE [LARGE SCALE GENOMIC DNA]</scope>
</reference>
<dbReference type="InParanoid" id="A0A0G4G0B3"/>
<feature type="region of interest" description="Disordered" evidence="1">
    <location>
        <begin position="298"/>
        <end position="333"/>
    </location>
</feature>
<sequence length="785" mass="87206">MSTRMTEMWKREALHVEVLDKLQNETFDLRERLRDMRPLSTKLTEVIDRAAELEEMSRKKRYPSASHMVHLQRSSAAVSSLSLTVASSSLQVSLAEQAVRAAAADLASDREVAACRSQLQQDQPSPAGQQGQEQQEKQEEDKHEAQAGDKVASGDGPPAPSYRLIHKSGDDTDPELPAAVRLGDNQNALASVMGCCPPWELTRMWPCIGKSLVMEAAKGYTRLTIDGTEKGGVQTLWERLPVDVAYRWGQRATNLQSVGVVYPYSSDWCAGTHTAIVESHAHGRAAAVGQGKGTLKTLTWKSEEGPQAQSSYQRERDARDKSTKPLPPTGSPVLLDALEDVRGLPNPSVRLNRNWQTPAIKHLDLHAGRDMGGAKKWVKGCEQLETFKGAPSVGDMVKLLKTLPKGRSLACLRSVGPLSLQGFSEDQLDELRQVLVERGCLRVLTELRIDYCMVTHLDMERKSLIEKLAHLTETVAHPDVQQQVHIIDALPSHTETRSIALELVEWSKSQSSLVQKLVKEFARLANVVTYGEEEDQSVAPAQSPSSLKDERAELEDSTLFPKVTNAHVVLAHGFRFNDKIVKAISKAPMCVHIDPLTRNVHIHLREPYGGGVVDDTARLACCFLVNLREQLVKDKNSMRPFTVNINMAPSAITGDDMQRDMMLWGSDNASLPLIHQLDMCFNEDGTRMEGRLHRAQPNYAVVCTLVVSRSAGWCLDGSLLRRPHREHDLTDRTARHAQVAAKFADGDIRRGVRTRFESRHAVLSIMRSAFKMGFERDALTFTCCT</sequence>
<feature type="compositionally biased region" description="Basic and acidic residues" evidence="1">
    <location>
        <begin position="134"/>
        <end position="147"/>
    </location>
</feature>
<name>A0A0G4G0B3_VITBC</name>
<dbReference type="VEuPathDB" id="CryptoDB:Vbra_22648"/>
<evidence type="ECO:0000256" key="1">
    <source>
        <dbReference type="SAM" id="MobiDB-lite"/>
    </source>
</evidence>
<gene>
    <name evidence="2" type="ORF">Vbra_22648</name>
</gene>
<protein>
    <submittedName>
        <fullName evidence="2">Uncharacterized protein</fullName>
    </submittedName>
</protein>
<accession>A0A0G4G0B3</accession>
<dbReference type="Proteomes" id="UP000041254">
    <property type="component" value="Unassembled WGS sequence"/>
</dbReference>
<dbReference type="EMBL" id="CDMY01000540">
    <property type="protein sequence ID" value="CEM21296.1"/>
    <property type="molecule type" value="Genomic_DNA"/>
</dbReference>
<feature type="compositionally biased region" description="Polar residues" evidence="1">
    <location>
        <begin position="117"/>
        <end position="126"/>
    </location>
</feature>
<evidence type="ECO:0000313" key="2">
    <source>
        <dbReference type="EMBL" id="CEM21296.1"/>
    </source>
</evidence>
<evidence type="ECO:0000313" key="3">
    <source>
        <dbReference type="Proteomes" id="UP000041254"/>
    </source>
</evidence>